<dbReference type="SUPFAM" id="SSF50891">
    <property type="entry name" value="Cyclophilin-like"/>
    <property type="match status" value="1"/>
</dbReference>
<dbReference type="PATRIC" id="fig|1244869.3.peg.3068"/>
<dbReference type="RefSeq" id="WP_008619162.1">
    <property type="nucleotide sequence ID" value="NZ_AONQ01000044.1"/>
</dbReference>
<organism evidence="5 6">
    <name type="scientific">Paramagnetospirillum caucaseum</name>
    <dbReference type="NCBI Taxonomy" id="1244869"/>
    <lineage>
        <taxon>Bacteria</taxon>
        <taxon>Pseudomonadati</taxon>
        <taxon>Pseudomonadota</taxon>
        <taxon>Alphaproteobacteria</taxon>
        <taxon>Rhodospirillales</taxon>
        <taxon>Magnetospirillaceae</taxon>
        <taxon>Paramagnetospirillum</taxon>
    </lineage>
</organism>
<evidence type="ECO:0000259" key="4">
    <source>
        <dbReference type="SMART" id="SM00796"/>
    </source>
</evidence>
<dbReference type="Proteomes" id="UP000011744">
    <property type="component" value="Unassembled WGS sequence"/>
</dbReference>
<dbReference type="EMBL" id="AONQ01000044">
    <property type="protein sequence ID" value="EME69033.1"/>
    <property type="molecule type" value="Genomic_DNA"/>
</dbReference>
<dbReference type="SMART" id="SM00796">
    <property type="entry name" value="AHS1"/>
    <property type="match status" value="1"/>
</dbReference>
<sequence>MDTLRIADVGDTAFSVEFGDTIDPATSAKVTGLRHAIQRARRDGGLPGLVETVPTFRSLLIQYDPLVTGRAALEADIRAIARDCGGAPRAAGRSWLIPVCYDEDLGEDLAALGKAGGLSRDEAVGLHTGAEFMVYMLGFMPGFAYMGGVPAPLRRPRRPSPRLKVPAGSVAVAESLCAVYPWESPGGWHLIGQTPVSFFDLSREPPILLEAGDRVRFRAIGRAEFDAARRDPGLMTPHTLLAGEG</sequence>
<dbReference type="GO" id="GO:0005524">
    <property type="term" value="F:ATP binding"/>
    <property type="evidence" value="ECO:0007669"/>
    <property type="project" value="UniProtKB-KW"/>
</dbReference>
<dbReference type="STRING" id="1244869.H261_15270"/>
<dbReference type="AlphaFoldDB" id="M3A8A1"/>
<keyword evidence="6" id="KW-1185">Reference proteome</keyword>
<dbReference type="GO" id="GO:0016787">
    <property type="term" value="F:hydrolase activity"/>
    <property type="evidence" value="ECO:0007669"/>
    <property type="project" value="UniProtKB-KW"/>
</dbReference>
<dbReference type="Pfam" id="PF02682">
    <property type="entry name" value="CT_C_D"/>
    <property type="match status" value="1"/>
</dbReference>
<dbReference type="InterPro" id="IPR029000">
    <property type="entry name" value="Cyclophilin-like_dom_sf"/>
</dbReference>
<accession>M3A8A1</accession>
<dbReference type="eggNOG" id="COG2049">
    <property type="taxonomic scope" value="Bacteria"/>
</dbReference>
<dbReference type="PANTHER" id="PTHR34698">
    <property type="entry name" value="5-OXOPROLINASE SUBUNIT B"/>
    <property type="match status" value="1"/>
</dbReference>
<gene>
    <name evidence="5" type="ORF">H261_15270</name>
</gene>
<dbReference type="Gene3D" id="3.30.1360.40">
    <property type="match status" value="1"/>
</dbReference>
<reference evidence="5 6" key="1">
    <citation type="journal article" date="2014" name="Genome Announc.">
        <title>Draft Genome Sequence of Magnetospirillum sp. Strain SO-1, a Freshwater Magnetotactic Bacterium Isolated from the Ol'khovka River, Russia.</title>
        <authorList>
            <person name="Grouzdev D.S."/>
            <person name="Dziuba M.V."/>
            <person name="Sukhacheva M.S."/>
            <person name="Mardanov A.V."/>
            <person name="Beletskiy A.V."/>
            <person name="Kuznetsov B.B."/>
            <person name="Skryabin K.G."/>
        </authorList>
    </citation>
    <scope>NUCLEOTIDE SEQUENCE [LARGE SCALE GENOMIC DNA]</scope>
    <source>
        <strain evidence="5 6">SO-1</strain>
    </source>
</reference>
<keyword evidence="1" id="KW-0547">Nucleotide-binding</keyword>
<evidence type="ECO:0000256" key="1">
    <source>
        <dbReference type="ARBA" id="ARBA00022741"/>
    </source>
</evidence>
<keyword evidence="2 5" id="KW-0378">Hydrolase</keyword>
<dbReference type="PANTHER" id="PTHR34698:SF2">
    <property type="entry name" value="5-OXOPROLINASE SUBUNIT B"/>
    <property type="match status" value="1"/>
</dbReference>
<keyword evidence="3" id="KW-0067">ATP-binding</keyword>
<dbReference type="NCBIfam" id="TIGR00370">
    <property type="entry name" value="5-oxoprolinase subunit PxpB"/>
    <property type="match status" value="1"/>
</dbReference>
<dbReference type="InterPro" id="IPR010016">
    <property type="entry name" value="PxpB"/>
</dbReference>
<comment type="caution">
    <text evidence="5">The sequence shown here is derived from an EMBL/GenBank/DDBJ whole genome shotgun (WGS) entry which is preliminary data.</text>
</comment>
<evidence type="ECO:0000313" key="5">
    <source>
        <dbReference type="EMBL" id="EME69033.1"/>
    </source>
</evidence>
<dbReference type="SUPFAM" id="SSF160467">
    <property type="entry name" value="PH0987 N-terminal domain-like"/>
    <property type="match status" value="1"/>
</dbReference>
<evidence type="ECO:0000256" key="3">
    <source>
        <dbReference type="ARBA" id="ARBA00022840"/>
    </source>
</evidence>
<dbReference type="Gene3D" id="2.40.100.10">
    <property type="entry name" value="Cyclophilin-like"/>
    <property type="match status" value="1"/>
</dbReference>
<feature type="domain" description="Carboxyltransferase" evidence="4">
    <location>
        <begin position="4"/>
        <end position="209"/>
    </location>
</feature>
<protein>
    <submittedName>
        <fullName evidence="5">Allophanate hydrolase subunit 1</fullName>
    </submittedName>
</protein>
<evidence type="ECO:0000256" key="2">
    <source>
        <dbReference type="ARBA" id="ARBA00022801"/>
    </source>
</evidence>
<proteinExistence type="predicted"/>
<name>M3A8A1_9PROT</name>
<dbReference type="InterPro" id="IPR003833">
    <property type="entry name" value="CT_C_D"/>
</dbReference>
<evidence type="ECO:0000313" key="6">
    <source>
        <dbReference type="Proteomes" id="UP000011744"/>
    </source>
</evidence>